<accession>A0ABX9HRF1</accession>
<dbReference type="RefSeq" id="WP_111389622.1">
    <property type="nucleotide sequence ID" value="NZ_QEQG01000004.1"/>
</dbReference>
<reference evidence="1 2" key="1">
    <citation type="submission" date="2018-05" db="EMBL/GenBank/DDBJ databases">
        <title>Draft Genome Sequences for a Diverse set of 7 Haemophilus Species.</title>
        <authorList>
            <person name="Nichols M."/>
            <person name="Topaz N."/>
            <person name="Wang X."/>
            <person name="Wang X."/>
            <person name="Boxrud D."/>
        </authorList>
    </citation>
    <scope>NUCLEOTIDE SEQUENCE [LARGE SCALE GENOMIC DNA]</scope>
    <source>
        <strain evidence="1 2">C2015005473</strain>
    </source>
</reference>
<dbReference type="EMBL" id="QEQG01000004">
    <property type="protein sequence ID" value="RDF11595.1"/>
    <property type="molecule type" value="Genomic_DNA"/>
</dbReference>
<evidence type="ECO:0008006" key="3">
    <source>
        <dbReference type="Google" id="ProtNLM"/>
    </source>
</evidence>
<name>A0ABX9HRF1_9PAST</name>
<evidence type="ECO:0000313" key="2">
    <source>
        <dbReference type="Proteomes" id="UP000253950"/>
    </source>
</evidence>
<dbReference type="Proteomes" id="UP000253950">
    <property type="component" value="Unassembled WGS sequence"/>
</dbReference>
<keyword evidence="2" id="KW-1185">Reference proteome</keyword>
<comment type="caution">
    <text evidence="1">The sequence shown here is derived from an EMBL/GenBank/DDBJ whole genome shotgun (WGS) entry which is preliminary data.</text>
</comment>
<gene>
    <name evidence="1" type="ORF">DPV84_05320</name>
</gene>
<feature type="non-terminal residue" evidence="1">
    <location>
        <position position="1"/>
    </location>
</feature>
<organism evidence="1 2">
    <name type="scientific">Haemophilus sputorum</name>
    <dbReference type="NCBI Taxonomy" id="1078480"/>
    <lineage>
        <taxon>Bacteria</taxon>
        <taxon>Pseudomonadati</taxon>
        <taxon>Pseudomonadota</taxon>
        <taxon>Gammaproteobacteria</taxon>
        <taxon>Pasteurellales</taxon>
        <taxon>Pasteurellaceae</taxon>
        <taxon>Haemophilus</taxon>
    </lineage>
</organism>
<evidence type="ECO:0000313" key="1">
    <source>
        <dbReference type="EMBL" id="RDF11595.1"/>
    </source>
</evidence>
<protein>
    <recommendedName>
        <fullName evidence="3">IS4 family transposase</fullName>
    </recommendedName>
</protein>
<sequence length="63" mass="7206">CFSILALWQNGQFFVHISKIGLKALYYKALSHFLATILSTMPKDRLSKNTSGLFHAIFYNLLI</sequence>
<proteinExistence type="predicted"/>